<comment type="caution">
    <text evidence="2">The sequence shown here is derived from an EMBL/GenBank/DDBJ whole genome shotgun (WGS) entry which is preliminary data.</text>
</comment>
<dbReference type="EMBL" id="DVHL01000035">
    <property type="protein sequence ID" value="HIR66045.1"/>
    <property type="molecule type" value="Genomic_DNA"/>
</dbReference>
<dbReference type="InterPro" id="IPR051599">
    <property type="entry name" value="Cell_Envelope_Assoc"/>
</dbReference>
<dbReference type="AlphaFoldDB" id="A0A9D1E4H4"/>
<dbReference type="InterPro" id="IPR003848">
    <property type="entry name" value="DUF218"/>
</dbReference>
<feature type="domain" description="DUF218" evidence="1">
    <location>
        <begin position="3"/>
        <end position="115"/>
    </location>
</feature>
<evidence type="ECO:0000313" key="2">
    <source>
        <dbReference type="EMBL" id="HIR66045.1"/>
    </source>
</evidence>
<dbReference type="CDD" id="cd06259">
    <property type="entry name" value="YdcF-like"/>
    <property type="match status" value="1"/>
</dbReference>
<dbReference type="PANTHER" id="PTHR30336">
    <property type="entry name" value="INNER MEMBRANE PROTEIN, PROBABLE PERMEASE"/>
    <property type="match status" value="1"/>
</dbReference>
<gene>
    <name evidence="2" type="ORF">IAC95_04120</name>
</gene>
<dbReference type="Gene3D" id="3.40.50.620">
    <property type="entry name" value="HUPs"/>
    <property type="match status" value="1"/>
</dbReference>
<protein>
    <submittedName>
        <fullName evidence="2">YdcF family protein</fullName>
    </submittedName>
</protein>
<dbReference type="PANTHER" id="PTHR30336:SF20">
    <property type="entry name" value="DUF218 DOMAIN-CONTAINING PROTEIN"/>
    <property type="match status" value="1"/>
</dbReference>
<dbReference type="Pfam" id="PF02698">
    <property type="entry name" value="DUF218"/>
    <property type="match status" value="1"/>
</dbReference>
<sequence length="149" mass="16497">MIVAVVLGNRLNDDGSITDKMRCRLDLASEIHKTLLPCKMVLSGGVANPLAGKSEAQAMFDILVAEGVPQNVLIREEKSLTTKQNAFYSVPIVAQCGADVLLLCTSPEHMHRKYLNPKRLFARMLKGYPDIRLETCCTLEEVQKLKGKI</sequence>
<name>A0A9D1E4H4_9BACT</name>
<accession>A0A9D1E4H4</accession>
<organism evidence="2 3">
    <name type="scientific">Candidatus Fimimonas gallinarum</name>
    <dbReference type="NCBI Taxonomy" id="2840821"/>
    <lineage>
        <taxon>Bacteria</taxon>
        <taxon>Pseudomonadati</taxon>
        <taxon>Myxococcota</taxon>
        <taxon>Myxococcia</taxon>
        <taxon>Myxococcales</taxon>
        <taxon>Cystobacterineae</taxon>
        <taxon>Myxococcaceae</taxon>
        <taxon>Myxococcaceae incertae sedis</taxon>
        <taxon>Candidatus Fimimonas</taxon>
    </lineage>
</organism>
<reference evidence="2" key="2">
    <citation type="journal article" date="2021" name="PeerJ">
        <title>Extensive microbial diversity within the chicken gut microbiome revealed by metagenomics and culture.</title>
        <authorList>
            <person name="Gilroy R."/>
            <person name="Ravi A."/>
            <person name="Getino M."/>
            <person name="Pursley I."/>
            <person name="Horton D.L."/>
            <person name="Alikhan N.F."/>
            <person name="Baker D."/>
            <person name="Gharbi K."/>
            <person name="Hall N."/>
            <person name="Watson M."/>
            <person name="Adriaenssens E.M."/>
            <person name="Foster-Nyarko E."/>
            <person name="Jarju S."/>
            <person name="Secka A."/>
            <person name="Antonio M."/>
            <person name="Oren A."/>
            <person name="Chaudhuri R.R."/>
            <person name="La Ragione R."/>
            <person name="Hildebrand F."/>
            <person name="Pallen M.J."/>
        </authorList>
    </citation>
    <scope>NUCLEOTIDE SEQUENCE</scope>
    <source>
        <strain evidence="2">CHK121-14286</strain>
    </source>
</reference>
<reference evidence="2" key="1">
    <citation type="submission" date="2020-10" db="EMBL/GenBank/DDBJ databases">
        <authorList>
            <person name="Gilroy R."/>
        </authorList>
    </citation>
    <scope>NUCLEOTIDE SEQUENCE</scope>
    <source>
        <strain evidence="2">CHK121-14286</strain>
    </source>
</reference>
<dbReference type="Proteomes" id="UP000824200">
    <property type="component" value="Unassembled WGS sequence"/>
</dbReference>
<dbReference type="GO" id="GO:0005886">
    <property type="term" value="C:plasma membrane"/>
    <property type="evidence" value="ECO:0007669"/>
    <property type="project" value="TreeGrafter"/>
</dbReference>
<proteinExistence type="predicted"/>
<dbReference type="InterPro" id="IPR014729">
    <property type="entry name" value="Rossmann-like_a/b/a_fold"/>
</dbReference>
<evidence type="ECO:0000259" key="1">
    <source>
        <dbReference type="Pfam" id="PF02698"/>
    </source>
</evidence>
<evidence type="ECO:0000313" key="3">
    <source>
        <dbReference type="Proteomes" id="UP000824200"/>
    </source>
</evidence>